<reference evidence="1" key="1">
    <citation type="submission" date="2021-06" db="EMBL/GenBank/DDBJ databases">
        <authorList>
            <person name="Kallberg Y."/>
            <person name="Tangrot J."/>
            <person name="Rosling A."/>
        </authorList>
    </citation>
    <scope>NUCLEOTIDE SEQUENCE</scope>
    <source>
        <strain evidence="1">UK204</strain>
    </source>
</reference>
<protein>
    <submittedName>
        <fullName evidence="1">12617_t:CDS:1</fullName>
    </submittedName>
</protein>
<organism evidence="1 2">
    <name type="scientific">Funneliformis caledonium</name>
    <dbReference type="NCBI Taxonomy" id="1117310"/>
    <lineage>
        <taxon>Eukaryota</taxon>
        <taxon>Fungi</taxon>
        <taxon>Fungi incertae sedis</taxon>
        <taxon>Mucoromycota</taxon>
        <taxon>Glomeromycotina</taxon>
        <taxon>Glomeromycetes</taxon>
        <taxon>Glomerales</taxon>
        <taxon>Glomeraceae</taxon>
        <taxon>Funneliformis</taxon>
    </lineage>
</organism>
<name>A0A9N9EWG1_9GLOM</name>
<evidence type="ECO:0000313" key="2">
    <source>
        <dbReference type="Proteomes" id="UP000789570"/>
    </source>
</evidence>
<comment type="caution">
    <text evidence="1">The sequence shown here is derived from an EMBL/GenBank/DDBJ whole genome shotgun (WGS) entry which is preliminary data.</text>
</comment>
<gene>
    <name evidence="1" type="ORF">FCALED_LOCUS13118</name>
</gene>
<dbReference type="AlphaFoldDB" id="A0A9N9EWG1"/>
<sequence>MTQILERYILLRDLLAWASLVVLIEKPDDSLNKAFVAQFVRPFWQTLAN</sequence>
<evidence type="ECO:0000313" key="1">
    <source>
        <dbReference type="EMBL" id="CAG8694042.1"/>
    </source>
</evidence>
<dbReference type="EMBL" id="CAJVPQ010007193">
    <property type="protein sequence ID" value="CAG8694042.1"/>
    <property type="molecule type" value="Genomic_DNA"/>
</dbReference>
<keyword evidence="2" id="KW-1185">Reference proteome</keyword>
<accession>A0A9N9EWG1</accession>
<dbReference type="Proteomes" id="UP000789570">
    <property type="component" value="Unassembled WGS sequence"/>
</dbReference>
<proteinExistence type="predicted"/>